<evidence type="ECO:0000256" key="1">
    <source>
        <dbReference type="ARBA" id="ARBA00023027"/>
    </source>
</evidence>
<dbReference type="InterPro" id="IPR011128">
    <property type="entry name" value="G3P_DH_NAD-dep_N"/>
</dbReference>
<dbReference type="OrthoDB" id="10263760at2759"/>
<keyword evidence="1" id="KW-0520">NAD</keyword>
<dbReference type="GO" id="GO:0047952">
    <property type="term" value="F:glycerol-3-phosphate dehydrogenase [NAD(P)+] activity"/>
    <property type="evidence" value="ECO:0007669"/>
    <property type="project" value="TreeGrafter"/>
</dbReference>
<proteinExistence type="predicted"/>
<sequence>MTDKVALIGSGNWGSAVAKIIGRNVQRHSHFDKEVKMWVFEEKINGENLTDIINTRHENV</sequence>
<dbReference type="GO" id="GO:0046168">
    <property type="term" value="P:glycerol-3-phosphate catabolic process"/>
    <property type="evidence" value="ECO:0007669"/>
    <property type="project" value="InterPro"/>
</dbReference>
<reference evidence="3" key="1">
    <citation type="journal article" date="2020" name="Fungal Divers.">
        <title>Resolving the Mortierellaceae phylogeny through synthesis of multi-gene phylogenetics and phylogenomics.</title>
        <authorList>
            <person name="Vandepol N."/>
            <person name="Liber J."/>
            <person name="Desiro A."/>
            <person name="Na H."/>
            <person name="Kennedy M."/>
            <person name="Barry K."/>
            <person name="Grigoriev I.V."/>
            <person name="Miller A.N."/>
            <person name="O'Donnell K."/>
            <person name="Stajich J.E."/>
            <person name="Bonito G."/>
        </authorList>
    </citation>
    <scope>NUCLEOTIDE SEQUENCE</scope>
    <source>
        <strain evidence="3">KOD1015</strain>
    </source>
</reference>
<dbReference type="SUPFAM" id="SSF51735">
    <property type="entry name" value="NAD(P)-binding Rossmann-fold domains"/>
    <property type="match status" value="1"/>
</dbReference>
<dbReference type="InterPro" id="IPR036291">
    <property type="entry name" value="NAD(P)-bd_dom_sf"/>
</dbReference>
<organism evidence="3 4">
    <name type="scientific">Lunasporangiospora selenospora</name>
    <dbReference type="NCBI Taxonomy" id="979761"/>
    <lineage>
        <taxon>Eukaryota</taxon>
        <taxon>Fungi</taxon>
        <taxon>Fungi incertae sedis</taxon>
        <taxon>Mucoromycota</taxon>
        <taxon>Mortierellomycotina</taxon>
        <taxon>Mortierellomycetes</taxon>
        <taxon>Mortierellales</taxon>
        <taxon>Mortierellaceae</taxon>
        <taxon>Lunasporangiospora</taxon>
    </lineage>
</organism>
<dbReference type="PANTHER" id="PTHR11728">
    <property type="entry name" value="GLYCEROL-3-PHOSPHATE DEHYDROGENASE"/>
    <property type="match status" value="1"/>
</dbReference>
<gene>
    <name evidence="3" type="primary">GPD1_2</name>
    <name evidence="3" type="ORF">BGW38_008992</name>
</gene>
<dbReference type="EMBL" id="JAABOA010006405">
    <property type="protein sequence ID" value="KAF9562297.1"/>
    <property type="molecule type" value="Genomic_DNA"/>
</dbReference>
<evidence type="ECO:0000313" key="3">
    <source>
        <dbReference type="EMBL" id="KAF9562297.1"/>
    </source>
</evidence>
<evidence type="ECO:0000313" key="4">
    <source>
        <dbReference type="Proteomes" id="UP000780801"/>
    </source>
</evidence>
<dbReference type="GO" id="GO:0005829">
    <property type="term" value="C:cytosol"/>
    <property type="evidence" value="ECO:0007669"/>
    <property type="project" value="TreeGrafter"/>
</dbReference>
<keyword evidence="4" id="KW-1185">Reference proteome</keyword>
<comment type="caution">
    <text evidence="3">The sequence shown here is derived from an EMBL/GenBank/DDBJ whole genome shotgun (WGS) entry which is preliminary data.</text>
</comment>
<dbReference type="PANTHER" id="PTHR11728:SF8">
    <property type="entry name" value="GLYCEROL-3-PHOSPHATE DEHYDROGENASE [NAD(+)]-RELATED"/>
    <property type="match status" value="1"/>
</dbReference>
<feature type="domain" description="Glycerol-3-phosphate dehydrogenase NAD-dependent N-terminal" evidence="2">
    <location>
        <begin position="4"/>
        <end position="60"/>
    </location>
</feature>
<dbReference type="Proteomes" id="UP000780801">
    <property type="component" value="Unassembled WGS sequence"/>
</dbReference>
<protein>
    <submittedName>
        <fullName evidence="3">Glycerol-3-phosphate dehydrogenase</fullName>
    </submittedName>
</protein>
<dbReference type="GO" id="GO:0051287">
    <property type="term" value="F:NAD binding"/>
    <property type="evidence" value="ECO:0007669"/>
    <property type="project" value="InterPro"/>
</dbReference>
<dbReference type="Gene3D" id="3.40.50.720">
    <property type="entry name" value="NAD(P)-binding Rossmann-like Domain"/>
    <property type="match status" value="1"/>
</dbReference>
<evidence type="ECO:0000259" key="2">
    <source>
        <dbReference type="Pfam" id="PF01210"/>
    </source>
</evidence>
<dbReference type="Pfam" id="PF01210">
    <property type="entry name" value="NAD_Gly3P_dh_N"/>
    <property type="match status" value="1"/>
</dbReference>
<name>A0A9P6FJP9_9FUNG</name>
<dbReference type="AlphaFoldDB" id="A0A9P6FJP9"/>
<accession>A0A9P6FJP9</accession>
<feature type="non-terminal residue" evidence="3">
    <location>
        <position position="1"/>
    </location>
</feature>